<dbReference type="RefSeq" id="WP_337330732.1">
    <property type="nucleotide sequence ID" value="NZ_JBBDGM010000001.1"/>
</dbReference>
<name>A0ABU8L6W1_9MICO</name>
<protein>
    <submittedName>
        <fullName evidence="1">Uncharacterized protein</fullName>
    </submittedName>
</protein>
<gene>
    <name evidence="1" type="ORF">WDU99_01865</name>
</gene>
<keyword evidence="2" id="KW-1185">Reference proteome</keyword>
<comment type="caution">
    <text evidence="1">The sequence shown here is derived from an EMBL/GenBank/DDBJ whole genome shotgun (WGS) entry which is preliminary data.</text>
</comment>
<dbReference type="Proteomes" id="UP001371224">
    <property type="component" value="Unassembled WGS sequence"/>
</dbReference>
<reference evidence="1 2" key="1">
    <citation type="submission" date="2024-02" db="EMBL/GenBank/DDBJ databases">
        <authorList>
            <person name="Saticioglu I.B."/>
        </authorList>
    </citation>
    <scope>NUCLEOTIDE SEQUENCE [LARGE SCALE GENOMIC DNA]</scope>
    <source>
        <strain evidence="1 2">Mu-80</strain>
    </source>
</reference>
<proteinExistence type="predicted"/>
<dbReference type="EMBL" id="JBBDGM010000001">
    <property type="protein sequence ID" value="MEJ1087059.1"/>
    <property type="molecule type" value="Genomic_DNA"/>
</dbReference>
<accession>A0ABU8L6W1</accession>
<sequence length="209" mass="21241">MVDFHGDLGQEIRELKRRIRVLESASPLGYSSISEGALEIRSAEGLIVVGSARVDGTLSGSGTFSWTGGMNLQGDQNVTGPTTFTGQMTVNGPWTLVGAGSITGNVDLEGILSLLSDLLVKAGGRIVVEGGNPIVLEQSGGTAHILMGGSEIRGGDGGVGIYPGSGPSIISSSAGVRIAYLPTIDSASAGGAVPGTVWCNALGYFYRVT</sequence>
<evidence type="ECO:0000313" key="1">
    <source>
        <dbReference type="EMBL" id="MEJ1087059.1"/>
    </source>
</evidence>
<organism evidence="1 2">
    <name type="scientific">Microbacterium bandirmense</name>
    <dbReference type="NCBI Taxonomy" id="3122050"/>
    <lineage>
        <taxon>Bacteria</taxon>
        <taxon>Bacillati</taxon>
        <taxon>Actinomycetota</taxon>
        <taxon>Actinomycetes</taxon>
        <taxon>Micrococcales</taxon>
        <taxon>Microbacteriaceae</taxon>
        <taxon>Microbacterium</taxon>
    </lineage>
</organism>
<evidence type="ECO:0000313" key="2">
    <source>
        <dbReference type="Proteomes" id="UP001371224"/>
    </source>
</evidence>